<comment type="similarity">
    <text evidence="4">Belongs to the arginase family.</text>
</comment>
<dbReference type="Proteomes" id="UP000190285">
    <property type="component" value="Unassembled WGS sequence"/>
</dbReference>
<dbReference type="PRINTS" id="PR00116">
    <property type="entry name" value="ARGINASE"/>
</dbReference>
<proteinExistence type="inferred from homology"/>
<dbReference type="GO" id="GO:0005829">
    <property type="term" value="C:cytosol"/>
    <property type="evidence" value="ECO:0007669"/>
    <property type="project" value="TreeGrafter"/>
</dbReference>
<dbReference type="OrthoDB" id="9788689at2"/>
<evidence type="ECO:0000256" key="4">
    <source>
        <dbReference type="PROSITE-ProRule" id="PRU00742"/>
    </source>
</evidence>
<dbReference type="RefSeq" id="WP_079488967.1">
    <property type="nucleotide sequence ID" value="NZ_FUZT01000001.1"/>
</dbReference>
<evidence type="ECO:0000313" key="6">
    <source>
        <dbReference type="Proteomes" id="UP000190285"/>
    </source>
</evidence>
<dbReference type="GO" id="GO:0004053">
    <property type="term" value="F:arginase activity"/>
    <property type="evidence" value="ECO:0007669"/>
    <property type="project" value="TreeGrafter"/>
</dbReference>
<protein>
    <submittedName>
        <fullName evidence="5">Arginase</fullName>
    </submittedName>
</protein>
<keyword evidence="1" id="KW-0479">Metal-binding</keyword>
<dbReference type="PANTHER" id="PTHR43782">
    <property type="entry name" value="ARGINASE"/>
    <property type="match status" value="1"/>
</dbReference>
<dbReference type="PROSITE" id="PS51409">
    <property type="entry name" value="ARGINASE_2"/>
    <property type="match status" value="1"/>
</dbReference>
<sequence>MSNLNLLFPQWQGSGRTRDLYYGALKIEEVHLSDVKLEEIEICDNDSLVIENDILGYKEILEQLKEVTKLINDIKPDTIFTVGGGCDVELAPVSYLNKKYDGNLTVIWFDAHGDLNTPSSSPSKKFHGMPLRTLLGDGNQNIVRQCFSHINPEQLILIGTRDLDIPEKEYIKENNIITFPVELIQKDTILDSIEHMGFDNVYIHIDLDVLDPNIFPSVTCPTPNGINFEKLNDILIHIKNNYNIVGLSLLEYAPEKGDNIDNLKSIVNLGINL</sequence>
<dbReference type="GO" id="GO:0030145">
    <property type="term" value="F:manganese ion binding"/>
    <property type="evidence" value="ECO:0007669"/>
    <property type="project" value="TreeGrafter"/>
</dbReference>
<dbReference type="STRING" id="36842.SAMN02194393_00413"/>
<reference evidence="6" key="1">
    <citation type="submission" date="2017-02" db="EMBL/GenBank/DDBJ databases">
        <authorList>
            <person name="Varghese N."/>
            <person name="Submissions S."/>
        </authorList>
    </citation>
    <scope>NUCLEOTIDE SEQUENCE [LARGE SCALE GENOMIC DNA]</scope>
    <source>
        <strain evidence="6">M1</strain>
    </source>
</reference>
<dbReference type="PIRSF" id="PIRSF036979">
    <property type="entry name" value="Arginase"/>
    <property type="match status" value="1"/>
</dbReference>
<name>A0A1T5II51_9FIRM</name>
<accession>A0A1T5II51</accession>
<dbReference type="PANTHER" id="PTHR43782:SF3">
    <property type="entry name" value="ARGINASE"/>
    <property type="match status" value="1"/>
</dbReference>
<dbReference type="SUPFAM" id="SSF52768">
    <property type="entry name" value="Arginase/deacetylase"/>
    <property type="match status" value="1"/>
</dbReference>
<dbReference type="AlphaFoldDB" id="A0A1T5II51"/>
<dbReference type="EMBL" id="FUZT01000001">
    <property type="protein sequence ID" value="SKC38874.1"/>
    <property type="molecule type" value="Genomic_DNA"/>
</dbReference>
<dbReference type="InterPro" id="IPR023696">
    <property type="entry name" value="Ureohydrolase_dom_sf"/>
</dbReference>
<evidence type="ECO:0000256" key="2">
    <source>
        <dbReference type="ARBA" id="ARBA00022801"/>
    </source>
</evidence>
<gene>
    <name evidence="5" type="ORF">SAMN02194393_00413</name>
</gene>
<keyword evidence="2" id="KW-0378">Hydrolase</keyword>
<keyword evidence="3" id="KW-0464">Manganese</keyword>
<dbReference type="InterPro" id="IPR006035">
    <property type="entry name" value="Ureohydrolase"/>
</dbReference>
<dbReference type="CDD" id="cd09999">
    <property type="entry name" value="Arginase-like_1"/>
    <property type="match status" value="1"/>
</dbReference>
<evidence type="ECO:0000313" key="5">
    <source>
        <dbReference type="EMBL" id="SKC38874.1"/>
    </source>
</evidence>
<dbReference type="Gene3D" id="3.40.800.10">
    <property type="entry name" value="Ureohydrolase domain"/>
    <property type="match status" value="1"/>
</dbReference>
<dbReference type="Pfam" id="PF00491">
    <property type="entry name" value="Arginase"/>
    <property type="match status" value="1"/>
</dbReference>
<evidence type="ECO:0000256" key="3">
    <source>
        <dbReference type="ARBA" id="ARBA00023211"/>
    </source>
</evidence>
<organism evidence="5 6">
    <name type="scientific">Maledivibacter halophilus</name>
    <dbReference type="NCBI Taxonomy" id="36842"/>
    <lineage>
        <taxon>Bacteria</taxon>
        <taxon>Bacillati</taxon>
        <taxon>Bacillota</taxon>
        <taxon>Clostridia</taxon>
        <taxon>Peptostreptococcales</taxon>
        <taxon>Caminicellaceae</taxon>
        <taxon>Maledivibacter</taxon>
    </lineage>
</organism>
<keyword evidence="6" id="KW-1185">Reference proteome</keyword>
<evidence type="ECO:0000256" key="1">
    <source>
        <dbReference type="ARBA" id="ARBA00022723"/>
    </source>
</evidence>